<dbReference type="RefSeq" id="WP_143562921.1">
    <property type="nucleotide sequence ID" value="NZ_BMPL01000002.1"/>
</dbReference>
<name>A0A553JTP2_SHEHA</name>
<accession>A0A553JTP2</accession>
<dbReference type="GO" id="GO:0003677">
    <property type="term" value="F:DNA binding"/>
    <property type="evidence" value="ECO:0007669"/>
    <property type="project" value="InterPro"/>
</dbReference>
<protein>
    <submittedName>
        <fullName evidence="1">Uncharacterized protein</fullName>
    </submittedName>
</protein>
<reference evidence="2" key="1">
    <citation type="submission" date="2019-07" db="EMBL/GenBank/DDBJ databases">
        <title>Shewanella sp. YLB-08 draft genomic sequence.</title>
        <authorList>
            <person name="Yu L."/>
        </authorList>
    </citation>
    <scope>NUCLEOTIDE SEQUENCE [LARGE SCALE GENOMIC DNA]</scope>
    <source>
        <strain evidence="2">JCM 20706</strain>
    </source>
</reference>
<dbReference type="EMBL" id="VKGK01000002">
    <property type="protein sequence ID" value="TRY15824.1"/>
    <property type="molecule type" value="Genomic_DNA"/>
</dbReference>
<organism evidence="1 2">
    <name type="scientific">Shewanella hanedai</name>
    <name type="common">Alteromonas hanedai</name>
    <dbReference type="NCBI Taxonomy" id="25"/>
    <lineage>
        <taxon>Bacteria</taxon>
        <taxon>Pseudomonadati</taxon>
        <taxon>Pseudomonadota</taxon>
        <taxon>Gammaproteobacteria</taxon>
        <taxon>Alteromonadales</taxon>
        <taxon>Shewanellaceae</taxon>
        <taxon>Shewanella</taxon>
    </lineage>
</organism>
<dbReference type="Pfam" id="PF06892">
    <property type="entry name" value="Phage_CP76"/>
    <property type="match status" value="1"/>
</dbReference>
<dbReference type="Proteomes" id="UP000318126">
    <property type="component" value="Unassembled WGS sequence"/>
</dbReference>
<evidence type="ECO:0000313" key="1">
    <source>
        <dbReference type="EMBL" id="TRY15824.1"/>
    </source>
</evidence>
<dbReference type="OrthoDB" id="6418490at2"/>
<comment type="caution">
    <text evidence="1">The sequence shown here is derived from an EMBL/GenBank/DDBJ whole genome shotgun (WGS) entry which is preliminary data.</text>
</comment>
<sequence length="180" mass="19691">MYTINSSTQMNTKSCHLNGALRQFAADENLKSVAAKAEISSAQILRNKLCLEQPHKLSVVELVAITRSSGNRCIIDGVLLDLDCAVSVSLVELGSASQHELTDRALDITVNAAQLGALALDVKTTKRITERMRHETVRRATYVMEELAIFVHDVEQKFQAIPVLTVASDALQTMPMPGLM</sequence>
<dbReference type="AlphaFoldDB" id="A0A553JTP2"/>
<proteinExistence type="predicted"/>
<evidence type="ECO:0000313" key="2">
    <source>
        <dbReference type="Proteomes" id="UP000318126"/>
    </source>
</evidence>
<keyword evidence="2" id="KW-1185">Reference proteome</keyword>
<dbReference type="InterPro" id="IPR009679">
    <property type="entry name" value="Phage_186_CII-like"/>
</dbReference>
<gene>
    <name evidence="1" type="ORF">FN961_02240</name>
</gene>